<dbReference type="PROSITE" id="PS00028">
    <property type="entry name" value="ZINC_FINGER_C2H2_1"/>
    <property type="match status" value="5"/>
</dbReference>
<organism evidence="11 12">
    <name type="scientific">Megalurothrips usitatus</name>
    <name type="common">bean blossom thrips</name>
    <dbReference type="NCBI Taxonomy" id="439358"/>
    <lineage>
        <taxon>Eukaryota</taxon>
        <taxon>Metazoa</taxon>
        <taxon>Ecdysozoa</taxon>
        <taxon>Arthropoda</taxon>
        <taxon>Hexapoda</taxon>
        <taxon>Insecta</taxon>
        <taxon>Pterygota</taxon>
        <taxon>Neoptera</taxon>
        <taxon>Paraneoptera</taxon>
        <taxon>Thysanoptera</taxon>
        <taxon>Terebrantia</taxon>
        <taxon>Thripoidea</taxon>
        <taxon>Thripidae</taxon>
        <taxon>Megalurothrips</taxon>
    </lineage>
</organism>
<evidence type="ECO:0000256" key="7">
    <source>
        <dbReference type="ARBA" id="ARBA00023242"/>
    </source>
</evidence>
<dbReference type="FunFam" id="3.30.160.60:FF:000100">
    <property type="entry name" value="Zinc finger 45-like"/>
    <property type="match status" value="1"/>
</dbReference>
<dbReference type="InterPro" id="IPR050331">
    <property type="entry name" value="Zinc_finger"/>
</dbReference>
<proteinExistence type="predicted"/>
<dbReference type="InterPro" id="IPR036236">
    <property type="entry name" value="Znf_C2H2_sf"/>
</dbReference>
<dbReference type="PANTHER" id="PTHR16515:SF49">
    <property type="entry name" value="GASTRULA ZINC FINGER PROTEIN XLCGF49.1-LIKE-RELATED"/>
    <property type="match status" value="1"/>
</dbReference>
<evidence type="ECO:0000256" key="9">
    <source>
        <dbReference type="SAM" id="MobiDB-lite"/>
    </source>
</evidence>
<feature type="domain" description="C2H2-type" evidence="10">
    <location>
        <begin position="516"/>
        <end position="539"/>
    </location>
</feature>
<accession>A0AAV7XRL0</accession>
<feature type="domain" description="C2H2-type" evidence="10">
    <location>
        <begin position="326"/>
        <end position="353"/>
    </location>
</feature>
<evidence type="ECO:0000256" key="6">
    <source>
        <dbReference type="ARBA" id="ARBA00023125"/>
    </source>
</evidence>
<gene>
    <name evidence="11" type="ORF">ONE63_007052</name>
</gene>
<comment type="caution">
    <text evidence="11">The sequence shown here is derived from an EMBL/GenBank/DDBJ whole genome shotgun (WGS) entry which is preliminary data.</text>
</comment>
<dbReference type="Pfam" id="PF00096">
    <property type="entry name" value="zf-C2H2"/>
    <property type="match status" value="1"/>
</dbReference>
<comment type="subcellular location">
    <subcellularLocation>
        <location evidence="1">Nucleus</location>
    </subcellularLocation>
</comment>
<evidence type="ECO:0000256" key="8">
    <source>
        <dbReference type="PROSITE-ProRule" id="PRU00042"/>
    </source>
</evidence>
<keyword evidence="6" id="KW-0238">DNA-binding</keyword>
<evidence type="ECO:0000313" key="11">
    <source>
        <dbReference type="EMBL" id="KAJ1528657.1"/>
    </source>
</evidence>
<dbReference type="InterPro" id="IPR013087">
    <property type="entry name" value="Znf_C2H2_type"/>
</dbReference>
<feature type="domain" description="C2H2-type" evidence="10">
    <location>
        <begin position="488"/>
        <end position="515"/>
    </location>
</feature>
<evidence type="ECO:0000259" key="10">
    <source>
        <dbReference type="PROSITE" id="PS50157"/>
    </source>
</evidence>
<dbReference type="SMART" id="SM00355">
    <property type="entry name" value="ZnF_C2H2"/>
    <property type="match status" value="5"/>
</dbReference>
<dbReference type="AlphaFoldDB" id="A0AAV7XRL0"/>
<keyword evidence="3" id="KW-0677">Repeat</keyword>
<dbReference type="GO" id="GO:0005634">
    <property type="term" value="C:nucleus"/>
    <property type="evidence" value="ECO:0007669"/>
    <property type="project" value="UniProtKB-SubCell"/>
</dbReference>
<dbReference type="PANTHER" id="PTHR16515">
    <property type="entry name" value="PR DOMAIN ZINC FINGER PROTEIN"/>
    <property type="match status" value="1"/>
</dbReference>
<dbReference type="Proteomes" id="UP001075354">
    <property type="component" value="Chromosome 4"/>
</dbReference>
<dbReference type="Gene3D" id="3.30.160.60">
    <property type="entry name" value="Classic Zinc Finger"/>
    <property type="match status" value="3"/>
</dbReference>
<evidence type="ECO:0000256" key="3">
    <source>
        <dbReference type="ARBA" id="ARBA00022737"/>
    </source>
</evidence>
<feature type="domain" description="C2H2-type" evidence="10">
    <location>
        <begin position="407"/>
        <end position="434"/>
    </location>
</feature>
<keyword evidence="7" id="KW-0539">Nucleus</keyword>
<evidence type="ECO:0000256" key="1">
    <source>
        <dbReference type="ARBA" id="ARBA00004123"/>
    </source>
</evidence>
<evidence type="ECO:0000256" key="5">
    <source>
        <dbReference type="ARBA" id="ARBA00022833"/>
    </source>
</evidence>
<keyword evidence="2" id="KW-0479">Metal-binding</keyword>
<evidence type="ECO:0000256" key="4">
    <source>
        <dbReference type="ARBA" id="ARBA00022771"/>
    </source>
</evidence>
<reference evidence="11" key="1">
    <citation type="submission" date="2022-12" db="EMBL/GenBank/DDBJ databases">
        <title>Chromosome-level genome assembly of the bean flower thrips Megalurothrips usitatus.</title>
        <authorList>
            <person name="Ma L."/>
            <person name="Liu Q."/>
            <person name="Li H."/>
            <person name="Cai W."/>
        </authorList>
    </citation>
    <scope>NUCLEOTIDE SEQUENCE</scope>
    <source>
        <strain evidence="11">Cailab_2022a</strain>
    </source>
</reference>
<keyword evidence="4 8" id="KW-0863">Zinc-finger</keyword>
<dbReference type="GO" id="GO:0003677">
    <property type="term" value="F:DNA binding"/>
    <property type="evidence" value="ECO:0007669"/>
    <property type="project" value="UniProtKB-KW"/>
</dbReference>
<dbReference type="EMBL" id="JAPTSV010000004">
    <property type="protein sequence ID" value="KAJ1528657.1"/>
    <property type="molecule type" value="Genomic_DNA"/>
</dbReference>
<evidence type="ECO:0000256" key="2">
    <source>
        <dbReference type="ARBA" id="ARBA00022723"/>
    </source>
</evidence>
<dbReference type="GO" id="GO:0008270">
    <property type="term" value="F:zinc ion binding"/>
    <property type="evidence" value="ECO:0007669"/>
    <property type="project" value="UniProtKB-KW"/>
</dbReference>
<name>A0AAV7XRL0_9NEOP</name>
<evidence type="ECO:0000313" key="12">
    <source>
        <dbReference type="Proteomes" id="UP001075354"/>
    </source>
</evidence>
<dbReference type="GO" id="GO:0010468">
    <property type="term" value="P:regulation of gene expression"/>
    <property type="evidence" value="ECO:0007669"/>
    <property type="project" value="TreeGrafter"/>
</dbReference>
<feature type="region of interest" description="Disordered" evidence="9">
    <location>
        <begin position="381"/>
        <end position="407"/>
    </location>
</feature>
<keyword evidence="5" id="KW-0862">Zinc</keyword>
<dbReference type="PROSITE" id="PS50157">
    <property type="entry name" value="ZINC_FINGER_C2H2_2"/>
    <property type="match status" value="5"/>
</dbReference>
<keyword evidence="12" id="KW-1185">Reference proteome</keyword>
<protein>
    <recommendedName>
        <fullName evidence="10">C2H2-type domain-containing protein</fullName>
    </recommendedName>
</protein>
<feature type="domain" description="C2H2-type" evidence="10">
    <location>
        <begin position="435"/>
        <end position="462"/>
    </location>
</feature>
<dbReference type="SUPFAM" id="SSF57667">
    <property type="entry name" value="beta-beta-alpha zinc fingers"/>
    <property type="match status" value="2"/>
</dbReference>
<sequence>MLNNPWILGGGPMTQMSNQVDGLGGSGHMVVQTQSVSIASSDGSVIHQTNTYESWVTVTGPQQMSLDMVSSACPGQNVFSSLDMCTVPTRAPDTYLALPMQTEALPAAPPVAVGVQTPFVTHSQVEPVVALPTQMAVAENPLVAAVQNPSETFIAVPVPSTCDPLVAVPTVQNVYNPLVCTSEASVPMIQTSAPQATQTNIPSWYLVVQDVPDSTPCLNGISGPPSVIRTDDGLYLCTRCNSTYEKVTCFNWHLRECKGDQVKANVASANNVVPTNAVQVKTLHCSVCVRLFTVLHEPSSSFVCSDCSTSTVPYTFPLAIQPVRPFKCLECGDCFQFESELDDHQASHKSTVTICELPDNYVEENGNEEDDESVIVEPTVETPEDHESGSFASDSSDDVEPEQSNSEICGECGDSFGCHDSLNEHVKLHGNIRSYGCTKCGIICVGRYSLNRHVWAHDRESEDKENIADSCFEEQERNTKDGVVAHPFGCTECGMQFSDSNDLKEHCVSHLRSKPFLCTQCGEKFETTSSLERHWEAHSLVLE</sequence>